<evidence type="ECO:0000256" key="1">
    <source>
        <dbReference type="SAM" id="MobiDB-lite"/>
    </source>
</evidence>
<name>A0A1F6CXT4_HANXR</name>
<dbReference type="SUPFAM" id="SSF47781">
    <property type="entry name" value="RuvA domain 2-like"/>
    <property type="match status" value="1"/>
</dbReference>
<evidence type="ECO:0000313" key="3">
    <source>
        <dbReference type="EMBL" id="OGG53978.1"/>
    </source>
</evidence>
<dbReference type="InterPro" id="IPR051675">
    <property type="entry name" value="Endo/Exo/Phosphatase_dom_1"/>
</dbReference>
<protein>
    <recommendedName>
        <fullName evidence="2">Helix-hairpin-helix DNA-binding motif class 1 domain-containing protein</fullName>
    </recommendedName>
</protein>
<feature type="domain" description="Helix-hairpin-helix DNA-binding motif class 1" evidence="2">
    <location>
        <begin position="111"/>
        <end position="130"/>
    </location>
</feature>
<dbReference type="Pfam" id="PF12836">
    <property type="entry name" value="HHH_3"/>
    <property type="match status" value="1"/>
</dbReference>
<dbReference type="GO" id="GO:0015627">
    <property type="term" value="C:type II protein secretion system complex"/>
    <property type="evidence" value="ECO:0007669"/>
    <property type="project" value="TreeGrafter"/>
</dbReference>
<dbReference type="SMART" id="SM00278">
    <property type="entry name" value="HhH1"/>
    <property type="match status" value="2"/>
</dbReference>
<feature type="domain" description="Helix-hairpin-helix DNA-binding motif class 1" evidence="2">
    <location>
        <begin position="81"/>
        <end position="100"/>
    </location>
</feature>
<dbReference type="AlphaFoldDB" id="A0A1F6CXT4"/>
<gene>
    <name evidence="3" type="ORF">A3F84_04775</name>
</gene>
<accession>A0A1F6CXT4</accession>
<reference evidence="3 4" key="1">
    <citation type="journal article" date="2016" name="Nat. Commun.">
        <title>Thousands of microbial genomes shed light on interconnected biogeochemical processes in an aquifer system.</title>
        <authorList>
            <person name="Anantharaman K."/>
            <person name="Brown C.T."/>
            <person name="Hug L.A."/>
            <person name="Sharon I."/>
            <person name="Castelle C.J."/>
            <person name="Probst A.J."/>
            <person name="Thomas B.C."/>
            <person name="Singh A."/>
            <person name="Wilkins M.J."/>
            <person name="Karaoz U."/>
            <person name="Brodie E.L."/>
            <person name="Williams K.H."/>
            <person name="Hubbard S.S."/>
            <person name="Banfield J.F."/>
        </authorList>
    </citation>
    <scope>NUCLEOTIDE SEQUENCE [LARGE SCALE GENOMIC DNA]</scope>
    <source>
        <strain evidence="4">RIFCSPLOWO2_12_FULL_64_10</strain>
    </source>
</reference>
<evidence type="ECO:0000313" key="4">
    <source>
        <dbReference type="Proteomes" id="UP000178606"/>
    </source>
</evidence>
<comment type="caution">
    <text evidence="3">The sequence shown here is derived from an EMBL/GenBank/DDBJ whole genome shotgun (WGS) entry which is preliminary data.</text>
</comment>
<dbReference type="GO" id="GO:0015628">
    <property type="term" value="P:protein secretion by the type II secretion system"/>
    <property type="evidence" value="ECO:0007669"/>
    <property type="project" value="TreeGrafter"/>
</dbReference>
<evidence type="ECO:0000259" key="2">
    <source>
        <dbReference type="SMART" id="SM00278"/>
    </source>
</evidence>
<dbReference type="PANTHER" id="PTHR21180">
    <property type="entry name" value="ENDONUCLEASE/EXONUCLEASE/PHOSPHATASE FAMILY DOMAIN-CONTAINING PROTEIN 1"/>
    <property type="match status" value="1"/>
</dbReference>
<dbReference type="InterPro" id="IPR010994">
    <property type="entry name" value="RuvA_2-like"/>
</dbReference>
<dbReference type="Proteomes" id="UP000178606">
    <property type="component" value="Unassembled WGS sequence"/>
</dbReference>
<feature type="region of interest" description="Disordered" evidence="1">
    <location>
        <begin position="132"/>
        <end position="162"/>
    </location>
</feature>
<sequence length="162" mass="16945">MFLNRKEQIAALALCGTLCVGAAVSYFKNRYPNRIEDFGVVQGAVTPPAEVAGAREGADTAAATPDTARTGLIDLNRATAGDLERLPRVGPALARRIVEHRAQRGPFRRVEDLKRVKGIGERTIERLRPLVKVGDPSSGIPTGGGEKSAPIPAGKGGGGLGP</sequence>
<dbReference type="InterPro" id="IPR003583">
    <property type="entry name" value="Hlx-hairpin-Hlx_DNA-bd_motif"/>
</dbReference>
<dbReference type="Gene3D" id="1.10.150.320">
    <property type="entry name" value="Photosystem II 12 kDa extrinsic protein"/>
    <property type="match status" value="1"/>
</dbReference>
<dbReference type="EMBL" id="MFKF01000115">
    <property type="protein sequence ID" value="OGG53978.1"/>
    <property type="molecule type" value="Genomic_DNA"/>
</dbReference>
<dbReference type="GO" id="GO:0006281">
    <property type="term" value="P:DNA repair"/>
    <property type="evidence" value="ECO:0007669"/>
    <property type="project" value="InterPro"/>
</dbReference>
<dbReference type="GO" id="GO:0003677">
    <property type="term" value="F:DNA binding"/>
    <property type="evidence" value="ECO:0007669"/>
    <property type="project" value="InterPro"/>
</dbReference>
<dbReference type="PANTHER" id="PTHR21180:SF32">
    <property type="entry name" value="ENDONUCLEASE_EXONUCLEASE_PHOSPHATASE FAMILY DOMAIN-CONTAINING PROTEIN 1"/>
    <property type="match status" value="1"/>
</dbReference>
<proteinExistence type="predicted"/>
<organism evidence="3 4">
    <name type="scientific">Handelsmanbacteria sp. (strain RIFCSPLOWO2_12_FULL_64_10)</name>
    <dbReference type="NCBI Taxonomy" id="1817868"/>
    <lineage>
        <taxon>Bacteria</taxon>
        <taxon>Candidatus Handelsmaniibacteriota</taxon>
    </lineage>
</organism>